<dbReference type="EMBL" id="JACHNX010000031">
    <property type="protein sequence ID" value="MBB4611489.1"/>
    <property type="molecule type" value="Genomic_DNA"/>
</dbReference>
<protein>
    <submittedName>
        <fullName evidence="2">Uncharacterized protein</fullName>
    </submittedName>
</protein>
<evidence type="ECO:0000313" key="4">
    <source>
        <dbReference type="Proteomes" id="UP000704529"/>
    </source>
</evidence>
<organism evidence="2 4">
    <name type="scientific">Sphingomonas yabuuchiae</name>
    <dbReference type="NCBI Taxonomy" id="172044"/>
    <lineage>
        <taxon>Bacteria</taxon>
        <taxon>Pseudomonadati</taxon>
        <taxon>Pseudomonadota</taxon>
        <taxon>Alphaproteobacteria</taxon>
        <taxon>Sphingomonadales</taxon>
        <taxon>Sphingomonadaceae</taxon>
        <taxon>Sphingomonas</taxon>
    </lineage>
</organism>
<dbReference type="RefSeq" id="WP_184106809.1">
    <property type="nucleotide sequence ID" value="NZ_JACHNX010000031.1"/>
</dbReference>
<comment type="caution">
    <text evidence="2">The sequence shown here is derived from an EMBL/GenBank/DDBJ whole genome shotgun (WGS) entry which is preliminary data.</text>
</comment>
<dbReference type="Proteomes" id="UP000704529">
    <property type="component" value="Unassembled WGS sequence"/>
</dbReference>
<keyword evidence="3" id="KW-1185">Reference proteome</keyword>
<evidence type="ECO:0000313" key="2">
    <source>
        <dbReference type="EMBL" id="MBN3556931.1"/>
    </source>
</evidence>
<reference evidence="2" key="2">
    <citation type="submission" date="2021-01" db="EMBL/GenBank/DDBJ databases">
        <title>Genome Sequencing of Type Strains.</title>
        <authorList>
            <person name="Lemaire J.F."/>
            <person name="Inderbitzin P."/>
            <person name="Collins S.B."/>
            <person name="Wespe N."/>
            <person name="Knight-Connoni V."/>
        </authorList>
    </citation>
    <scope>NUCLEOTIDE SEQUENCE</scope>
    <source>
        <strain evidence="2">DSM 14562</strain>
    </source>
</reference>
<name>A0AA41DB01_9SPHN</name>
<sequence length="197" mass="21436">MALIPIPQSPVASGIEWDLDQPGQRNESEFTGMSRVTYLPAAPRWYAKAKLPPIIGEANVLDWRAFVVDLDGIANTFRLVACERDQITGVAPVVDSAGQGGRQLVTRNWGAAGLKLKRGQFVTINDQLLMLMAPVVADANGFATISFKPYIRVSPAAGAAMEVRRPYALVSSVDTRNGWKVGIGQNYEIAFDVREGF</sequence>
<proteinExistence type="predicted"/>
<dbReference type="Proteomes" id="UP000584663">
    <property type="component" value="Unassembled WGS sequence"/>
</dbReference>
<reference evidence="1 3" key="1">
    <citation type="submission" date="2020-08" db="EMBL/GenBank/DDBJ databases">
        <title>Genomic Encyclopedia of Type Strains, Phase IV (KMG-IV): sequencing the most valuable type-strain genomes for metagenomic binning, comparative biology and taxonomic classification.</title>
        <authorList>
            <person name="Goeker M."/>
        </authorList>
    </citation>
    <scope>NUCLEOTIDE SEQUENCE [LARGE SCALE GENOMIC DNA]</scope>
    <source>
        <strain evidence="1 3">DSM 14562</strain>
    </source>
</reference>
<accession>A0AA41DB01</accession>
<dbReference type="EMBL" id="JAFHKU010000090">
    <property type="protein sequence ID" value="MBN3556931.1"/>
    <property type="molecule type" value="Genomic_DNA"/>
</dbReference>
<gene>
    <name evidence="1" type="ORF">GGQ89_003737</name>
    <name evidence="2" type="ORF">JYA60_01620</name>
</gene>
<evidence type="ECO:0000313" key="1">
    <source>
        <dbReference type="EMBL" id="MBB4611489.1"/>
    </source>
</evidence>
<evidence type="ECO:0000313" key="3">
    <source>
        <dbReference type="Proteomes" id="UP000584663"/>
    </source>
</evidence>
<dbReference type="AlphaFoldDB" id="A0AA41DB01"/>